<feature type="non-terminal residue" evidence="3">
    <location>
        <position position="483"/>
    </location>
</feature>
<comment type="caution">
    <text evidence="3">The sequence shown here is derived from an EMBL/GenBank/DDBJ whole genome shotgun (WGS) entry which is preliminary data.</text>
</comment>
<evidence type="ECO:0000259" key="1">
    <source>
        <dbReference type="Pfam" id="PF07944"/>
    </source>
</evidence>
<evidence type="ECO:0000313" key="4">
    <source>
        <dbReference type="Proteomes" id="UP000078486"/>
    </source>
</evidence>
<evidence type="ECO:0000259" key="2">
    <source>
        <dbReference type="Pfam" id="PF20736"/>
    </source>
</evidence>
<dbReference type="InterPro" id="IPR012878">
    <property type="entry name" value="Beta-AFase-like_GH127_cat"/>
</dbReference>
<dbReference type="Proteomes" id="UP000078486">
    <property type="component" value="Unassembled WGS sequence"/>
</dbReference>
<dbReference type="Pfam" id="PF07944">
    <property type="entry name" value="Beta-AFase-like_GH127_cat"/>
    <property type="match status" value="1"/>
</dbReference>
<protein>
    <recommendedName>
        <fullName evidence="5">Glycosyl hydrolase</fullName>
    </recommendedName>
</protein>
<dbReference type="InterPro" id="IPR008928">
    <property type="entry name" value="6-hairpin_glycosidase_sf"/>
</dbReference>
<dbReference type="AlphaFoldDB" id="A0A178IN86"/>
<gene>
    <name evidence="3" type="ORF">AW736_04275</name>
</gene>
<dbReference type="PANTHER" id="PTHR43465">
    <property type="entry name" value="DUF1680 DOMAIN PROTEIN (AFU_ORTHOLOGUE AFUA_1G08910)"/>
    <property type="match status" value="1"/>
</dbReference>
<evidence type="ECO:0000313" key="3">
    <source>
        <dbReference type="EMBL" id="OAM91238.1"/>
    </source>
</evidence>
<dbReference type="Pfam" id="PF20736">
    <property type="entry name" value="Glyco_hydro127M"/>
    <property type="match status" value="1"/>
</dbReference>
<accession>A0A178IN86</accession>
<organism evidence="3 4">
    <name type="scientific">Termitidicoccus mucosus</name>
    <dbReference type="NCBI Taxonomy" id="1184151"/>
    <lineage>
        <taxon>Bacteria</taxon>
        <taxon>Pseudomonadati</taxon>
        <taxon>Verrucomicrobiota</taxon>
        <taxon>Opitutia</taxon>
        <taxon>Opitutales</taxon>
        <taxon>Opitutaceae</taxon>
        <taxon>Termitidicoccus</taxon>
    </lineage>
</organism>
<keyword evidence="4" id="KW-1185">Reference proteome</keyword>
<feature type="domain" description="Non-reducing end beta-L-arabinofuranosidase-like GH127 catalytic" evidence="1">
    <location>
        <begin position="64"/>
        <end position="396"/>
    </location>
</feature>
<dbReference type="PANTHER" id="PTHR43465:SF2">
    <property type="entry name" value="DUF1680 DOMAIN PROTEIN (AFU_ORTHOLOGUE AFUA_1G08910)"/>
    <property type="match status" value="1"/>
</dbReference>
<evidence type="ECO:0008006" key="5">
    <source>
        <dbReference type="Google" id="ProtNLM"/>
    </source>
</evidence>
<reference evidence="3 4" key="1">
    <citation type="submission" date="2016-01" db="EMBL/GenBank/DDBJ databases">
        <title>High potential of lignocellulose degradation of a new Verrucomicrobia species.</title>
        <authorList>
            <person name="Wang Y."/>
            <person name="Shi Y."/>
            <person name="Qiu Z."/>
            <person name="Liu S."/>
            <person name="Yang H."/>
        </authorList>
    </citation>
    <scope>NUCLEOTIDE SEQUENCE [LARGE SCALE GENOMIC DNA]</scope>
    <source>
        <strain evidence="3 4">TSB47</strain>
    </source>
</reference>
<dbReference type="EMBL" id="LRRQ01000034">
    <property type="protein sequence ID" value="OAM91238.1"/>
    <property type="molecule type" value="Genomic_DNA"/>
</dbReference>
<dbReference type="InterPro" id="IPR049174">
    <property type="entry name" value="Beta-AFase-like"/>
</dbReference>
<name>A0A178IN86_9BACT</name>
<dbReference type="SUPFAM" id="SSF48208">
    <property type="entry name" value="Six-hairpin glycosidases"/>
    <property type="match status" value="1"/>
</dbReference>
<dbReference type="STRING" id="1184151.AW736_04275"/>
<dbReference type="InterPro" id="IPR049046">
    <property type="entry name" value="Beta-AFase-like_GH127_middle"/>
</dbReference>
<dbReference type="GO" id="GO:0005975">
    <property type="term" value="P:carbohydrate metabolic process"/>
    <property type="evidence" value="ECO:0007669"/>
    <property type="project" value="InterPro"/>
</dbReference>
<dbReference type="RefSeq" id="WP_334319066.1">
    <property type="nucleotide sequence ID" value="NZ_KV441839.1"/>
</dbReference>
<feature type="domain" description="Non-reducing end beta-L-arabinofuranosidase-like GH127 middle" evidence="2">
    <location>
        <begin position="413"/>
        <end position="478"/>
    </location>
</feature>
<proteinExistence type="predicted"/>
<sequence length="483" mass="52753">MNPYYNPPPTQPATTVAPDAFLPTPLAGVDLRGFAGHRLDLTIQNRILKQNVDELLQPFRLKTDTRETWRCEFWGKWFTSLVDAWVYSGVPEAEALVKKAVVGLMATQSENGYIGTQPDASVEANWDVWGRKYTLLGLLGYYEASGDDATLGAAKRLADNLIASVEKTGQSLHRLGLYRGMPASSVLEPLVKLARLSGEQRFMDFALSIVGGWAQADGPDLINKALTNGSVTAFFPTPPAEWWVWENGWKAYEIMSCYEGVCELYRATGNKRWFDATVAFHALLAKHEMMLVGSGSAMECWCDGAGRQAETLERPLESCTAMLWIKLCAQLLRVTGDPRYADDIELAFYNAFLGSMAADGSWYARHNPLEGVRDPEERHQVGIAQNCCVANGPRVMLMFPALAVMAGGDGPVVNFFCGGAHRVTLAGGTAVSIEQETNYPVDGAVALRVTPERPEEFTVSIRVPSWAAPVVATVGGKTFTGAP</sequence>